<evidence type="ECO:0000313" key="3">
    <source>
        <dbReference type="EMBL" id="KAA1054443.1"/>
    </source>
</evidence>
<accession>A0A5B0KRV8</accession>
<organism evidence="3 4">
    <name type="scientific">Azospirillum argentinense</name>
    <dbReference type="NCBI Taxonomy" id="2970906"/>
    <lineage>
        <taxon>Bacteria</taxon>
        <taxon>Pseudomonadati</taxon>
        <taxon>Pseudomonadota</taxon>
        <taxon>Alphaproteobacteria</taxon>
        <taxon>Rhodospirillales</taxon>
        <taxon>Azospirillaceae</taxon>
        <taxon>Azospirillum</taxon>
    </lineage>
</organism>
<dbReference type="InterPro" id="IPR009057">
    <property type="entry name" value="Homeodomain-like_sf"/>
</dbReference>
<reference evidence="3 4" key="1">
    <citation type="submission" date="2019-07" db="EMBL/GenBank/DDBJ databases">
        <title>Genome sequencing of the stress-tolerant strain Azospirillum brasilense Az19.</title>
        <authorList>
            <person name="Maroniche G.A."/>
            <person name="Garcia J.E."/>
            <person name="Pagnussat L."/>
            <person name="Amenta M."/>
            <person name="Creus C.M."/>
        </authorList>
    </citation>
    <scope>NUCLEOTIDE SEQUENCE [LARGE SCALE GENOMIC DNA]</scope>
    <source>
        <strain evidence="3 4">Az19</strain>
    </source>
</reference>
<dbReference type="SUPFAM" id="SSF46689">
    <property type="entry name" value="Homeodomain-like"/>
    <property type="match status" value="1"/>
</dbReference>
<feature type="region of interest" description="Disordered" evidence="1">
    <location>
        <begin position="144"/>
        <end position="170"/>
    </location>
</feature>
<feature type="domain" description="Winged helix-turn helix" evidence="2">
    <location>
        <begin position="109"/>
        <end position="164"/>
    </location>
</feature>
<dbReference type="EMBL" id="VEWN01000010">
    <property type="protein sequence ID" value="KAA1054443.1"/>
    <property type="molecule type" value="Genomic_DNA"/>
</dbReference>
<dbReference type="Pfam" id="PF13592">
    <property type="entry name" value="HTH_33"/>
    <property type="match status" value="1"/>
</dbReference>
<name>A0A5B0KRV8_9PROT</name>
<sequence>MPAALPIREDLSVSELRALARRESKGRVAARMFAIAHALDGVSRAEAARLAGMDRQALRDAVVRYNAEGVAGLHDRPLPGRPEWLSEGEQATLKAIILAGPDPKRHGCVEWTLPILCEVIAERFAKTLHPASLSRIVRRLNLAKQKTRPRHPQSDAKAQAAFQKRGCAKR</sequence>
<evidence type="ECO:0000256" key="1">
    <source>
        <dbReference type="SAM" id="MobiDB-lite"/>
    </source>
</evidence>
<evidence type="ECO:0000259" key="2">
    <source>
        <dbReference type="Pfam" id="PF13592"/>
    </source>
</evidence>
<dbReference type="Proteomes" id="UP000325333">
    <property type="component" value="Unassembled WGS sequence"/>
</dbReference>
<proteinExistence type="predicted"/>
<evidence type="ECO:0000313" key="4">
    <source>
        <dbReference type="Proteomes" id="UP000325333"/>
    </source>
</evidence>
<dbReference type="InterPro" id="IPR025959">
    <property type="entry name" value="Winged_HTH_dom"/>
</dbReference>
<gene>
    <name evidence="3" type="ORF">FH063_006699</name>
</gene>
<comment type="caution">
    <text evidence="3">The sequence shown here is derived from an EMBL/GenBank/DDBJ whole genome shotgun (WGS) entry which is preliminary data.</text>
</comment>
<dbReference type="AlphaFoldDB" id="A0A5B0KRV8"/>
<protein>
    <recommendedName>
        <fullName evidence="2">Winged helix-turn helix domain-containing protein</fullName>
    </recommendedName>
</protein>
<dbReference type="Pfam" id="PF13551">
    <property type="entry name" value="HTH_29"/>
    <property type="match status" value="1"/>
</dbReference>